<evidence type="ECO:0000256" key="5">
    <source>
        <dbReference type="ARBA" id="ARBA00022989"/>
    </source>
</evidence>
<feature type="transmembrane region" description="Helical" evidence="7">
    <location>
        <begin position="12"/>
        <end position="37"/>
    </location>
</feature>
<gene>
    <name evidence="9" type="ORF">GCM10010995_23910</name>
</gene>
<feature type="domain" description="Major facilitator superfamily (MFS) profile" evidence="8">
    <location>
        <begin position="11"/>
        <end position="396"/>
    </location>
</feature>
<accession>A0A8J3EA10</accession>
<evidence type="ECO:0000256" key="6">
    <source>
        <dbReference type="ARBA" id="ARBA00023136"/>
    </source>
</evidence>
<comment type="subcellular location">
    <subcellularLocation>
        <location evidence="1">Cell membrane</location>
        <topology evidence="1">Multi-pass membrane protein</topology>
    </subcellularLocation>
</comment>
<feature type="transmembrane region" description="Helical" evidence="7">
    <location>
        <begin position="138"/>
        <end position="160"/>
    </location>
</feature>
<dbReference type="InterPro" id="IPR011701">
    <property type="entry name" value="MFS"/>
</dbReference>
<feature type="transmembrane region" description="Helical" evidence="7">
    <location>
        <begin position="340"/>
        <end position="359"/>
    </location>
</feature>
<dbReference type="GO" id="GO:0022857">
    <property type="term" value="F:transmembrane transporter activity"/>
    <property type="evidence" value="ECO:0007669"/>
    <property type="project" value="InterPro"/>
</dbReference>
<evidence type="ECO:0000256" key="4">
    <source>
        <dbReference type="ARBA" id="ARBA00022692"/>
    </source>
</evidence>
<dbReference type="Proteomes" id="UP000636949">
    <property type="component" value="Unassembled WGS sequence"/>
</dbReference>
<evidence type="ECO:0000313" key="10">
    <source>
        <dbReference type="Proteomes" id="UP000636949"/>
    </source>
</evidence>
<keyword evidence="6 7" id="KW-0472">Membrane</keyword>
<feature type="transmembrane region" description="Helical" evidence="7">
    <location>
        <begin position="101"/>
        <end position="126"/>
    </location>
</feature>
<evidence type="ECO:0000256" key="1">
    <source>
        <dbReference type="ARBA" id="ARBA00004651"/>
    </source>
</evidence>
<reference evidence="9" key="2">
    <citation type="submission" date="2020-09" db="EMBL/GenBank/DDBJ databases">
        <authorList>
            <person name="Sun Q."/>
            <person name="Zhou Y."/>
        </authorList>
    </citation>
    <scope>NUCLEOTIDE SEQUENCE</scope>
    <source>
        <strain evidence="9">CGMCC 1.15758</strain>
    </source>
</reference>
<comment type="caution">
    <text evidence="9">The sequence shown here is derived from an EMBL/GenBank/DDBJ whole genome shotgun (WGS) entry which is preliminary data.</text>
</comment>
<feature type="transmembrane region" description="Helical" evidence="7">
    <location>
        <begin position="213"/>
        <end position="231"/>
    </location>
</feature>
<keyword evidence="3" id="KW-1003">Cell membrane</keyword>
<feature type="transmembrane region" description="Helical" evidence="7">
    <location>
        <begin position="77"/>
        <end position="95"/>
    </location>
</feature>
<evidence type="ECO:0000259" key="8">
    <source>
        <dbReference type="PROSITE" id="PS50850"/>
    </source>
</evidence>
<keyword evidence="5 7" id="KW-1133">Transmembrane helix</keyword>
<name>A0A8J3EA10_9GAMM</name>
<dbReference type="InterPro" id="IPR020846">
    <property type="entry name" value="MFS_dom"/>
</dbReference>
<keyword evidence="4 7" id="KW-0812">Transmembrane</keyword>
<feature type="transmembrane region" description="Helical" evidence="7">
    <location>
        <begin position="251"/>
        <end position="271"/>
    </location>
</feature>
<sequence length="407" mass="46036">MFITLKKMPKVVHIVLFGGFVVWSVYFMLWPFMAIIFYQKFGLSLLLTGTILSLATFVSISLSVYGGYLSDRIGNRFMLKAGLMIVILSLVPVLITDHLMSYIIMLFGISASRGVLGTTFKVVIANEIKDVEFKKQSFYWFYFCINIGGALGPFLGVTFTLHYPQYTFLTLLIICVIYAFVSIVFFSKHFSKPTDSNKPLSLAQSFKIIRQDYALLFLIVANMLIILVFGQMDSTLAQYFSRLDNSAFITLFSYLIVINCMMILIFQFPFLRLIARFSDKQQVYIGIMLFALAQIAFAATPDNFYLGWIIAVIFLSLGEIILFSVVNVQIDKLAPDNLKGAYFGVSNFYMFGLVLAPYVGSLLLKVVGRNLAFVVMLGLCCAIFILYRLAMQQHAKSLEQQKLAETH</sequence>
<evidence type="ECO:0000313" key="9">
    <source>
        <dbReference type="EMBL" id="GGG05608.1"/>
    </source>
</evidence>
<dbReference type="Gene3D" id="1.20.1250.20">
    <property type="entry name" value="MFS general substrate transporter like domains"/>
    <property type="match status" value="1"/>
</dbReference>
<dbReference type="SUPFAM" id="SSF103473">
    <property type="entry name" value="MFS general substrate transporter"/>
    <property type="match status" value="1"/>
</dbReference>
<dbReference type="GO" id="GO:0005886">
    <property type="term" value="C:plasma membrane"/>
    <property type="evidence" value="ECO:0007669"/>
    <property type="project" value="UniProtKB-SubCell"/>
</dbReference>
<organism evidence="9 10">
    <name type="scientific">Cysteiniphilum litorale</name>
    <dbReference type="NCBI Taxonomy" id="2056700"/>
    <lineage>
        <taxon>Bacteria</taxon>
        <taxon>Pseudomonadati</taxon>
        <taxon>Pseudomonadota</taxon>
        <taxon>Gammaproteobacteria</taxon>
        <taxon>Thiotrichales</taxon>
        <taxon>Fastidiosibacteraceae</taxon>
        <taxon>Cysteiniphilum</taxon>
    </lineage>
</organism>
<dbReference type="PROSITE" id="PS50850">
    <property type="entry name" value="MFS"/>
    <property type="match status" value="1"/>
</dbReference>
<dbReference type="AlphaFoldDB" id="A0A8J3EA10"/>
<feature type="transmembrane region" description="Helical" evidence="7">
    <location>
        <begin position="43"/>
        <end position="65"/>
    </location>
</feature>
<dbReference type="InterPro" id="IPR050171">
    <property type="entry name" value="MFS_Transporters"/>
</dbReference>
<proteinExistence type="predicted"/>
<reference evidence="9" key="1">
    <citation type="journal article" date="2014" name="Int. J. Syst. Evol. Microbiol.">
        <title>Complete genome sequence of Corynebacterium casei LMG S-19264T (=DSM 44701T), isolated from a smear-ripened cheese.</title>
        <authorList>
            <consortium name="US DOE Joint Genome Institute (JGI-PGF)"/>
            <person name="Walter F."/>
            <person name="Albersmeier A."/>
            <person name="Kalinowski J."/>
            <person name="Ruckert C."/>
        </authorList>
    </citation>
    <scope>NUCLEOTIDE SEQUENCE</scope>
    <source>
        <strain evidence="9">CGMCC 1.15758</strain>
    </source>
</reference>
<evidence type="ECO:0000256" key="3">
    <source>
        <dbReference type="ARBA" id="ARBA00022475"/>
    </source>
</evidence>
<feature type="transmembrane region" description="Helical" evidence="7">
    <location>
        <begin position="166"/>
        <end position="186"/>
    </location>
</feature>
<dbReference type="PANTHER" id="PTHR23517">
    <property type="entry name" value="RESISTANCE PROTEIN MDTM, PUTATIVE-RELATED-RELATED"/>
    <property type="match status" value="1"/>
</dbReference>
<feature type="transmembrane region" description="Helical" evidence="7">
    <location>
        <begin position="305"/>
        <end position="328"/>
    </location>
</feature>
<dbReference type="InterPro" id="IPR036259">
    <property type="entry name" value="MFS_trans_sf"/>
</dbReference>
<feature type="transmembrane region" description="Helical" evidence="7">
    <location>
        <begin position="371"/>
        <end position="390"/>
    </location>
</feature>
<keyword evidence="2" id="KW-0813">Transport</keyword>
<dbReference type="PANTHER" id="PTHR23517:SF2">
    <property type="entry name" value="MULTIDRUG RESISTANCE PROTEIN MDTH"/>
    <property type="match status" value="1"/>
</dbReference>
<dbReference type="EMBL" id="BMJS01000037">
    <property type="protein sequence ID" value="GGG05608.1"/>
    <property type="molecule type" value="Genomic_DNA"/>
</dbReference>
<feature type="transmembrane region" description="Helical" evidence="7">
    <location>
        <begin position="283"/>
        <end position="299"/>
    </location>
</feature>
<evidence type="ECO:0000256" key="2">
    <source>
        <dbReference type="ARBA" id="ARBA00022448"/>
    </source>
</evidence>
<dbReference type="Pfam" id="PF07690">
    <property type="entry name" value="MFS_1"/>
    <property type="match status" value="1"/>
</dbReference>
<keyword evidence="10" id="KW-1185">Reference proteome</keyword>
<protein>
    <submittedName>
        <fullName evidence="9">MFS transporter</fullName>
    </submittedName>
</protein>
<evidence type="ECO:0000256" key="7">
    <source>
        <dbReference type="SAM" id="Phobius"/>
    </source>
</evidence>
<dbReference type="RefSeq" id="WP_117003722.1">
    <property type="nucleotide sequence ID" value="NZ_BMJS01000037.1"/>
</dbReference>